<organism evidence="11 12">
    <name type="scientific">Winogradskyella ouciana</name>
    <dbReference type="NCBI Taxonomy" id="2608631"/>
    <lineage>
        <taxon>Bacteria</taxon>
        <taxon>Pseudomonadati</taxon>
        <taxon>Bacteroidota</taxon>
        <taxon>Flavobacteriia</taxon>
        <taxon>Flavobacteriales</taxon>
        <taxon>Flavobacteriaceae</taxon>
        <taxon>Winogradskyella</taxon>
    </lineage>
</organism>
<feature type="transmembrane region" description="Helical" evidence="9">
    <location>
        <begin position="6"/>
        <end position="22"/>
    </location>
</feature>
<evidence type="ECO:0000256" key="5">
    <source>
        <dbReference type="ARBA" id="ARBA00022692"/>
    </source>
</evidence>
<dbReference type="AlphaFoldDB" id="A0A7K1GF32"/>
<feature type="transmembrane region" description="Helical" evidence="9">
    <location>
        <begin position="376"/>
        <end position="399"/>
    </location>
</feature>
<feature type="transmembrane region" description="Helical" evidence="9">
    <location>
        <begin position="198"/>
        <end position="221"/>
    </location>
</feature>
<comment type="caution">
    <text evidence="11">The sequence shown here is derived from an EMBL/GenBank/DDBJ whole genome shotgun (WGS) entry which is preliminary data.</text>
</comment>
<keyword evidence="2" id="KW-0813">Transport</keyword>
<protein>
    <submittedName>
        <fullName evidence="11">Sodium:proton antiporter</fullName>
    </submittedName>
</protein>
<feature type="transmembrane region" description="Helical" evidence="9">
    <location>
        <begin position="168"/>
        <end position="186"/>
    </location>
</feature>
<dbReference type="GO" id="GO:1902600">
    <property type="term" value="P:proton transmembrane transport"/>
    <property type="evidence" value="ECO:0007669"/>
    <property type="project" value="InterPro"/>
</dbReference>
<feature type="transmembrane region" description="Helical" evidence="9">
    <location>
        <begin position="233"/>
        <end position="266"/>
    </location>
</feature>
<dbReference type="PANTHER" id="PTHR32507:SF8">
    <property type="entry name" value="CNH1P"/>
    <property type="match status" value="1"/>
</dbReference>
<evidence type="ECO:0000256" key="3">
    <source>
        <dbReference type="ARBA" id="ARBA00022449"/>
    </source>
</evidence>
<reference evidence="11 12" key="1">
    <citation type="submission" date="2019-11" db="EMBL/GenBank/DDBJ databases">
        <title>Winogradskyella ouciana sp. nov., isolated from the hadal seawater of the Mariana Trench.</title>
        <authorList>
            <person name="Liu R."/>
        </authorList>
    </citation>
    <scope>NUCLEOTIDE SEQUENCE [LARGE SCALE GENOMIC DNA]</scope>
    <source>
        <strain evidence="11 12">ZXX205</strain>
    </source>
</reference>
<keyword evidence="5 9" id="KW-0812">Transmembrane</keyword>
<keyword evidence="6 9" id="KW-1133">Transmembrane helix</keyword>
<keyword evidence="12" id="KW-1185">Reference proteome</keyword>
<dbReference type="GO" id="GO:0015297">
    <property type="term" value="F:antiporter activity"/>
    <property type="evidence" value="ECO:0007669"/>
    <property type="project" value="UniProtKB-KW"/>
</dbReference>
<evidence type="ECO:0000256" key="4">
    <source>
        <dbReference type="ARBA" id="ARBA00022475"/>
    </source>
</evidence>
<keyword evidence="4" id="KW-1003">Cell membrane</keyword>
<evidence type="ECO:0000313" key="12">
    <source>
        <dbReference type="Proteomes" id="UP000447545"/>
    </source>
</evidence>
<feature type="domain" description="Cation/H+ exchanger transmembrane" evidence="10">
    <location>
        <begin position="23"/>
        <end position="392"/>
    </location>
</feature>
<comment type="subcellular location">
    <subcellularLocation>
        <location evidence="1">Cell membrane</location>
        <topology evidence="1">Multi-pass membrane protein</topology>
    </subcellularLocation>
</comment>
<feature type="transmembrane region" description="Helical" evidence="9">
    <location>
        <begin position="287"/>
        <end position="308"/>
    </location>
</feature>
<evidence type="ECO:0000256" key="2">
    <source>
        <dbReference type="ARBA" id="ARBA00022448"/>
    </source>
</evidence>
<evidence type="ECO:0000259" key="10">
    <source>
        <dbReference type="Pfam" id="PF00999"/>
    </source>
</evidence>
<evidence type="ECO:0000313" key="11">
    <source>
        <dbReference type="EMBL" id="MTE27645.1"/>
    </source>
</evidence>
<evidence type="ECO:0000256" key="7">
    <source>
        <dbReference type="ARBA" id="ARBA00023065"/>
    </source>
</evidence>
<proteinExistence type="predicted"/>
<evidence type="ECO:0000256" key="8">
    <source>
        <dbReference type="ARBA" id="ARBA00023136"/>
    </source>
</evidence>
<feature type="transmembrane region" description="Helical" evidence="9">
    <location>
        <begin position="346"/>
        <end position="364"/>
    </location>
</feature>
<accession>A0A7K1GF32</accession>
<dbReference type="EMBL" id="WJYA01000007">
    <property type="protein sequence ID" value="MTE27645.1"/>
    <property type="molecule type" value="Genomic_DNA"/>
</dbReference>
<evidence type="ECO:0000256" key="1">
    <source>
        <dbReference type="ARBA" id="ARBA00004651"/>
    </source>
</evidence>
<feature type="transmembrane region" description="Helical" evidence="9">
    <location>
        <begin position="94"/>
        <end position="115"/>
    </location>
</feature>
<evidence type="ECO:0000256" key="6">
    <source>
        <dbReference type="ARBA" id="ARBA00022989"/>
    </source>
</evidence>
<dbReference type="Gene3D" id="1.20.1530.20">
    <property type="match status" value="1"/>
</dbReference>
<feature type="transmembrane region" description="Helical" evidence="9">
    <location>
        <begin position="314"/>
        <end position="334"/>
    </location>
</feature>
<dbReference type="InterPro" id="IPR038770">
    <property type="entry name" value="Na+/solute_symporter_sf"/>
</dbReference>
<feature type="transmembrane region" description="Helical" evidence="9">
    <location>
        <begin position="29"/>
        <end position="50"/>
    </location>
</feature>
<keyword evidence="8 9" id="KW-0472">Membrane</keyword>
<keyword evidence="3" id="KW-0050">Antiport</keyword>
<dbReference type="GO" id="GO:0005886">
    <property type="term" value="C:plasma membrane"/>
    <property type="evidence" value="ECO:0007669"/>
    <property type="project" value="UniProtKB-SubCell"/>
</dbReference>
<dbReference type="InterPro" id="IPR006153">
    <property type="entry name" value="Cation/H_exchanger_TM"/>
</dbReference>
<evidence type="ECO:0000256" key="9">
    <source>
        <dbReference type="SAM" id="Phobius"/>
    </source>
</evidence>
<dbReference type="Proteomes" id="UP000447545">
    <property type="component" value="Unassembled WGS sequence"/>
</dbReference>
<gene>
    <name evidence="11" type="ORF">F1003_11940</name>
</gene>
<sequence>MDTDIWFYLIVGLMGLLLPWLKKIEQFQLINVPIVAILVGLTCYLLPINLPIPNPIKYNDEILRLTEITVIISIMGAGLKLNHKFSLKNYRIPLLLVGITMIGCIASVALLGWWIGLVPASALLLAAVFAPTDPVLASDIQVEIEETTEEEHPVQYYLTVEAGINDGMAFPFTWLAILLALNGMTSMDWVSDWFIVDVLYRIIVGIIIGYVTGRVIAWLFFELPDRVKIAPKRLGFLAVAITFFIYGVTEAAHAYGFIAVFVSAVTIRQFEKQHQFHKEMHDVVAQVELFLITIILVFLGGYIATYWFKELTLPLILICLGFIFVIRPVFGILPTLKSKMSWKERWAVSFLGIKGIGSFFYLAFALSKADFLHEETLWSTVSFLVLVSIIVHRLAGVIIKKKLL</sequence>
<name>A0A7K1GF32_9FLAO</name>
<dbReference type="RefSeq" id="WP_155089669.1">
    <property type="nucleotide sequence ID" value="NZ_WJYA01000007.1"/>
</dbReference>
<keyword evidence="7" id="KW-0406">Ion transport</keyword>
<dbReference type="PANTHER" id="PTHR32507">
    <property type="entry name" value="NA(+)/H(+) ANTIPORTER 1"/>
    <property type="match status" value="1"/>
</dbReference>
<dbReference type="Pfam" id="PF00999">
    <property type="entry name" value="Na_H_Exchanger"/>
    <property type="match status" value="1"/>
</dbReference>
<feature type="transmembrane region" description="Helical" evidence="9">
    <location>
        <begin position="62"/>
        <end position="82"/>
    </location>
</feature>